<feature type="domain" description="C2H2-type" evidence="9">
    <location>
        <begin position="331"/>
        <end position="358"/>
    </location>
</feature>
<name>A0A8J9V3E4_9NEOP</name>
<feature type="domain" description="C2H2-type" evidence="9">
    <location>
        <begin position="505"/>
        <end position="532"/>
    </location>
</feature>
<proteinExistence type="predicted"/>
<dbReference type="OrthoDB" id="8922241at2759"/>
<dbReference type="InterPro" id="IPR036236">
    <property type="entry name" value="Znf_C2H2_sf"/>
</dbReference>
<feature type="domain" description="C2H2-type" evidence="9">
    <location>
        <begin position="297"/>
        <end position="324"/>
    </location>
</feature>
<feature type="domain" description="C2H2-type" evidence="9">
    <location>
        <begin position="445"/>
        <end position="473"/>
    </location>
</feature>
<dbReference type="Gene3D" id="3.30.160.60">
    <property type="entry name" value="Classic Zinc Finger"/>
    <property type="match status" value="6"/>
</dbReference>
<dbReference type="GO" id="GO:0005634">
    <property type="term" value="C:nucleus"/>
    <property type="evidence" value="ECO:0007669"/>
    <property type="project" value="UniProtKB-SubCell"/>
</dbReference>
<evidence type="ECO:0000259" key="9">
    <source>
        <dbReference type="PROSITE" id="PS50157"/>
    </source>
</evidence>
<evidence type="ECO:0000256" key="6">
    <source>
        <dbReference type="ARBA" id="ARBA00023242"/>
    </source>
</evidence>
<feature type="domain" description="C2H2-type" evidence="9">
    <location>
        <begin position="415"/>
        <end position="443"/>
    </location>
</feature>
<dbReference type="SUPFAM" id="SSF57667">
    <property type="entry name" value="beta-beta-alpha zinc fingers"/>
    <property type="match status" value="5"/>
</dbReference>
<evidence type="ECO:0000256" key="5">
    <source>
        <dbReference type="ARBA" id="ARBA00022833"/>
    </source>
</evidence>
<reference evidence="10" key="1">
    <citation type="submission" date="2021-12" db="EMBL/GenBank/DDBJ databases">
        <authorList>
            <person name="Martin H S."/>
        </authorList>
    </citation>
    <scope>NUCLEOTIDE SEQUENCE</scope>
</reference>
<dbReference type="PROSITE" id="PS00028">
    <property type="entry name" value="ZINC_FINGER_C2H2_1"/>
    <property type="match status" value="10"/>
</dbReference>
<gene>
    <name evidence="10" type="ORF">BINO364_LOCUS16332</name>
</gene>
<dbReference type="InterPro" id="IPR050888">
    <property type="entry name" value="ZnF_C2H2-type_TF"/>
</dbReference>
<dbReference type="Pfam" id="PF00096">
    <property type="entry name" value="zf-C2H2"/>
    <property type="match status" value="5"/>
</dbReference>
<sequence length="629" mass="73730">MEALVQVKIEPEDSGFEVEVNFKVESDEEPHNNDEDASYNFVGVKQELPDHIDVKIEPEDDYENPYEHNEHHEHILPDISMEIGQPTYYDHSKDGVTLPLLTPRPRNRERNKDDDSDDEYLPSKTKKKKKEPNVKPIFKGKPKCGPDDQKYSDEITKHIEIVTIDEPARLLEHHALFSSRRHMNYTCEPCALGFVVEEAYHMHMRIHSPENGDHQCDICQARVKTADVLYRHKLRHYRRYRCAICLLQLRDKDTVAAHVMREHLGAAFICTHCGRDFKRPQYLKRHVEQMHTRPLHLECPVCGRVFYERGWFRCHVRTHNEEVRKNIDRKAICSECGREFRNKAYLVRHLHTHEDRRRAACPHCRRAFKNAEVLRVHLRQHHARDRLNEDGTIVPNLTGRSYAGPLRERGAQCNTTCLQCGRVLTTRAMLMRHTQRMHTDHTRKFQCDYCKKWYFTKAEVRSHIEWTHLQQRRHACACGRVFRTPARLRAHACAAHLRIPPPRDKSCPICGKCFANRQVLTRHIRGHSGETYPCMECGQKFKTQSYVKVHYKLKHLNMTRAEIKAQTKRKLLMVNNVDEIMNAKVKNAVNNSTGEDPLNIGNEGLIEVKKEPDLEVPSFETFLGIPREY</sequence>
<evidence type="ECO:0000256" key="2">
    <source>
        <dbReference type="ARBA" id="ARBA00022723"/>
    </source>
</evidence>
<protein>
    <recommendedName>
        <fullName evidence="9">C2H2-type domain-containing protein</fullName>
    </recommendedName>
</protein>
<keyword evidence="3" id="KW-0677">Repeat</keyword>
<evidence type="ECO:0000256" key="8">
    <source>
        <dbReference type="SAM" id="MobiDB-lite"/>
    </source>
</evidence>
<keyword evidence="11" id="KW-1185">Reference proteome</keyword>
<feature type="domain" description="C2H2-type" evidence="9">
    <location>
        <begin position="268"/>
        <end position="292"/>
    </location>
</feature>
<keyword evidence="4 7" id="KW-0863">Zinc-finger</keyword>
<evidence type="ECO:0000256" key="4">
    <source>
        <dbReference type="ARBA" id="ARBA00022771"/>
    </source>
</evidence>
<dbReference type="PANTHER" id="PTHR24406">
    <property type="entry name" value="TRANSCRIPTIONAL REPRESSOR CTCFL-RELATED"/>
    <property type="match status" value="1"/>
</dbReference>
<feature type="non-terminal residue" evidence="10">
    <location>
        <position position="629"/>
    </location>
</feature>
<feature type="domain" description="C2H2-type" evidence="9">
    <location>
        <begin position="185"/>
        <end position="212"/>
    </location>
</feature>
<accession>A0A8J9V3E4</accession>
<feature type="domain" description="C2H2-type" evidence="9">
    <location>
        <begin position="359"/>
        <end position="387"/>
    </location>
</feature>
<evidence type="ECO:0000313" key="10">
    <source>
        <dbReference type="EMBL" id="CAH0731466.1"/>
    </source>
</evidence>
<feature type="domain" description="C2H2-type" evidence="9">
    <location>
        <begin position="532"/>
        <end position="560"/>
    </location>
</feature>
<dbReference type="GO" id="GO:0008270">
    <property type="term" value="F:zinc ion binding"/>
    <property type="evidence" value="ECO:0007669"/>
    <property type="project" value="UniProtKB-KW"/>
</dbReference>
<dbReference type="Proteomes" id="UP000838878">
    <property type="component" value="Chromosome 9"/>
</dbReference>
<dbReference type="SMART" id="SM00355">
    <property type="entry name" value="ZnF_C2H2"/>
    <property type="match status" value="12"/>
</dbReference>
<evidence type="ECO:0000256" key="7">
    <source>
        <dbReference type="PROSITE-ProRule" id="PRU00042"/>
    </source>
</evidence>
<dbReference type="PROSITE" id="PS50157">
    <property type="entry name" value="ZINC_FINGER_C2H2_2"/>
    <property type="match status" value="9"/>
</dbReference>
<evidence type="ECO:0000256" key="3">
    <source>
        <dbReference type="ARBA" id="ARBA00022737"/>
    </source>
</evidence>
<organism evidence="10 11">
    <name type="scientific">Brenthis ino</name>
    <name type="common">lesser marbled fritillary</name>
    <dbReference type="NCBI Taxonomy" id="405034"/>
    <lineage>
        <taxon>Eukaryota</taxon>
        <taxon>Metazoa</taxon>
        <taxon>Ecdysozoa</taxon>
        <taxon>Arthropoda</taxon>
        <taxon>Hexapoda</taxon>
        <taxon>Insecta</taxon>
        <taxon>Pterygota</taxon>
        <taxon>Neoptera</taxon>
        <taxon>Endopterygota</taxon>
        <taxon>Lepidoptera</taxon>
        <taxon>Glossata</taxon>
        <taxon>Ditrysia</taxon>
        <taxon>Papilionoidea</taxon>
        <taxon>Nymphalidae</taxon>
        <taxon>Heliconiinae</taxon>
        <taxon>Argynnini</taxon>
        <taxon>Brenthis</taxon>
    </lineage>
</organism>
<comment type="subcellular location">
    <subcellularLocation>
        <location evidence="1">Nucleus</location>
    </subcellularLocation>
</comment>
<dbReference type="InterPro" id="IPR013087">
    <property type="entry name" value="Znf_C2H2_type"/>
</dbReference>
<evidence type="ECO:0000256" key="1">
    <source>
        <dbReference type="ARBA" id="ARBA00004123"/>
    </source>
</evidence>
<keyword evidence="5" id="KW-0862">Zinc</keyword>
<dbReference type="EMBL" id="OV170229">
    <property type="protein sequence ID" value="CAH0731466.1"/>
    <property type="molecule type" value="Genomic_DNA"/>
</dbReference>
<dbReference type="AlphaFoldDB" id="A0A8J9V3E4"/>
<keyword evidence="6" id="KW-0539">Nucleus</keyword>
<evidence type="ECO:0000313" key="11">
    <source>
        <dbReference type="Proteomes" id="UP000838878"/>
    </source>
</evidence>
<keyword evidence="2" id="KW-0479">Metal-binding</keyword>
<feature type="region of interest" description="Disordered" evidence="8">
    <location>
        <begin position="85"/>
        <end position="149"/>
    </location>
</feature>